<feature type="compositionally biased region" description="Polar residues" evidence="2">
    <location>
        <begin position="245"/>
        <end position="262"/>
    </location>
</feature>
<dbReference type="OrthoDB" id="5583482at2759"/>
<accession>A0A8T1MZY8</accession>
<reference evidence="3 4" key="2">
    <citation type="journal article" date="2021" name="Genomics">
        <title>High-quality reference genome for Clonorchis sinensis.</title>
        <authorList>
            <person name="Young N.D."/>
            <person name="Stroehlein A.J."/>
            <person name="Kinkar L."/>
            <person name="Wang T."/>
            <person name="Sohn W.M."/>
            <person name="Chang B.C.H."/>
            <person name="Kaur P."/>
            <person name="Weisz D."/>
            <person name="Dudchenko O."/>
            <person name="Aiden E.L."/>
            <person name="Korhonen P.K."/>
            <person name="Gasser R.B."/>
        </authorList>
    </citation>
    <scope>NUCLEOTIDE SEQUENCE [LARGE SCALE GENOMIC DNA]</scope>
    <source>
        <strain evidence="3">Cs-k2</strain>
    </source>
</reference>
<dbReference type="Proteomes" id="UP000286415">
    <property type="component" value="Unassembled WGS sequence"/>
</dbReference>
<gene>
    <name evidence="3" type="ORF">CSKR_113891</name>
</gene>
<feature type="region of interest" description="Disordered" evidence="2">
    <location>
        <begin position="76"/>
        <end position="103"/>
    </location>
</feature>
<feature type="region of interest" description="Disordered" evidence="2">
    <location>
        <begin position="432"/>
        <end position="466"/>
    </location>
</feature>
<keyword evidence="4" id="KW-1185">Reference proteome</keyword>
<dbReference type="AlphaFoldDB" id="A0A8T1MZY8"/>
<protein>
    <recommendedName>
        <fullName evidence="5">Coiled-coil domain-containing protein</fullName>
    </recommendedName>
</protein>
<sequence length="1020" mass="113488">MHCAQRLERERTDRKVRGSNPASASRLPSLVLPSGGTAARHRKDATAERFFWRLQNPGNLVDLEYGDDIWSEREFTDRKARGSNPTSASRLHSSTLGQPGSIPALVLPSGGMAARHRKGLIRGSNPTSAHRLPLSRLAQPSSIPALVLPSGGMTARHRKSATAERFFLMNKDFTGITLRTQQIQPMGRKSRRGTKSQMQVLDSLMVPDPDTPSMQETTHDRDTSGPRNTVDVCEPEVSCLMEPRSSVQQTSSLSPAASGDFSSHNRTDETVECTAPTSAPSEQSNSAPNLPVPDSHSEPIMETHLSTSNQQLSATNSLPVSETNSLHTDVVDPPAERDAVALLQNQLSAMSVRLLTAQDQIDRLLEEKRSWLDQPQSNKQVNLHPPSGELRGRLAQAQALAETYKREKENMVVKYAQSEQKRIELQNQLAALTKPTQQPPKPRGSQITANGVDPNVNSDLSSSESQELQTQLNQTMKFLNAARQEVDALRKGQKNDEARINTLEAKLSQMQETIRTEQRKTATQNETISRLNRSLEAASKQAKEAERLREREAERLCIEVAHKEAQEQVKRLQTECDTLRGHVSEMEPLKVKLSEQEAHLSKLIAENARLSELEAELGAVKQREEQLSEFTRRLTERNANLQAEHLLTISRLEESEQHLEQCKTDAVQSEAVAADRLAGHQLKIEQLQLALTQLGDQLQQSRDRENELRSELTVEREQADLTHKRDLGRIRDLTRQLARVAQNRSMSLTTGLNPNRTEDAVMMDSEVADNESVCKLSLDSPTASSHSVEVGAQSEWPTVNKPVVCLGNTLMVSGEEKPYKEPSEHSESHFDEPDRAAWIAKIDRLQRIQLRLTDKMEFLQEHCFQLTEELNKKSRIIQSFVLAEKHLGSAAPNSVDANRARIAQTGGLMASLYGGKHSKDAHDRETYLEICQKLQAVLEDTLFKNITLKENMATLGSEISSLNNMIKEIRGGVCENCRQVIHNLKPTPPTSPSHSIASIPRPISRFSPEPPTFCGGGVHA</sequence>
<dbReference type="GO" id="GO:0005802">
    <property type="term" value="C:trans-Golgi network"/>
    <property type="evidence" value="ECO:0007669"/>
    <property type="project" value="TreeGrafter"/>
</dbReference>
<dbReference type="EMBL" id="NIRI02000010">
    <property type="protein sequence ID" value="KAG5454486.1"/>
    <property type="molecule type" value="Genomic_DNA"/>
</dbReference>
<feature type="region of interest" description="Disordered" evidence="2">
    <location>
        <begin position="204"/>
        <end position="330"/>
    </location>
</feature>
<evidence type="ECO:0000313" key="4">
    <source>
        <dbReference type="Proteomes" id="UP000286415"/>
    </source>
</evidence>
<evidence type="ECO:0008006" key="5">
    <source>
        <dbReference type="Google" id="ProtNLM"/>
    </source>
</evidence>
<dbReference type="GO" id="GO:0099518">
    <property type="term" value="P:vesicle cytoskeletal trafficking"/>
    <property type="evidence" value="ECO:0007669"/>
    <property type="project" value="TreeGrafter"/>
</dbReference>
<proteinExistence type="predicted"/>
<feature type="coiled-coil region" evidence="1">
    <location>
        <begin position="493"/>
        <end position="623"/>
    </location>
</feature>
<feature type="compositionally biased region" description="Polar residues" evidence="2">
    <location>
        <begin position="304"/>
        <end position="327"/>
    </location>
</feature>
<reference evidence="3 4" key="1">
    <citation type="journal article" date="2018" name="Biotechnol. Adv.">
        <title>Improved genomic resources and new bioinformatic workflow for the carcinogenic parasite Clonorchis sinensis: Biotechnological implications.</title>
        <authorList>
            <person name="Wang D."/>
            <person name="Korhonen P.K."/>
            <person name="Gasser R.B."/>
            <person name="Young N.D."/>
        </authorList>
    </citation>
    <scope>NUCLEOTIDE SEQUENCE [LARGE SCALE GENOMIC DNA]</scope>
    <source>
        <tissue evidence="3">Body</tissue>
    </source>
</reference>
<evidence type="ECO:0000313" key="3">
    <source>
        <dbReference type="EMBL" id="KAG5454486.1"/>
    </source>
</evidence>
<organism evidence="3 4">
    <name type="scientific">Clonorchis sinensis</name>
    <name type="common">Chinese liver fluke</name>
    <dbReference type="NCBI Taxonomy" id="79923"/>
    <lineage>
        <taxon>Eukaryota</taxon>
        <taxon>Metazoa</taxon>
        <taxon>Spiralia</taxon>
        <taxon>Lophotrochozoa</taxon>
        <taxon>Platyhelminthes</taxon>
        <taxon>Trematoda</taxon>
        <taxon>Digenea</taxon>
        <taxon>Opisthorchiida</taxon>
        <taxon>Opisthorchiata</taxon>
        <taxon>Opisthorchiidae</taxon>
        <taxon>Clonorchis</taxon>
    </lineage>
</organism>
<feature type="compositionally biased region" description="Polar residues" evidence="2">
    <location>
        <begin position="83"/>
        <end position="98"/>
    </location>
</feature>
<dbReference type="InterPro" id="IPR038830">
    <property type="entry name" value="CCDC186"/>
</dbReference>
<feature type="compositionally biased region" description="Low complexity" evidence="2">
    <location>
        <begin position="457"/>
        <end position="466"/>
    </location>
</feature>
<feature type="compositionally biased region" description="Basic and acidic residues" evidence="2">
    <location>
        <begin position="1"/>
        <end position="16"/>
    </location>
</feature>
<keyword evidence="1" id="KW-0175">Coiled coil</keyword>
<dbReference type="PANTHER" id="PTHR18911:SF5">
    <property type="entry name" value="COILED-COIL DOMAIN-CONTAINING PROTEIN 186"/>
    <property type="match status" value="1"/>
</dbReference>
<dbReference type="GO" id="GO:0031267">
    <property type="term" value="F:small GTPase binding"/>
    <property type="evidence" value="ECO:0007669"/>
    <property type="project" value="TreeGrafter"/>
</dbReference>
<feature type="coiled-coil region" evidence="1">
    <location>
        <begin position="677"/>
        <end position="718"/>
    </location>
</feature>
<evidence type="ECO:0000256" key="1">
    <source>
        <dbReference type="SAM" id="Coils"/>
    </source>
</evidence>
<comment type="caution">
    <text evidence="3">The sequence shown here is derived from an EMBL/GenBank/DDBJ whole genome shotgun (WGS) entry which is preliminary data.</text>
</comment>
<feature type="region of interest" description="Disordered" evidence="2">
    <location>
        <begin position="1"/>
        <end position="39"/>
    </location>
</feature>
<feature type="coiled-coil region" evidence="1">
    <location>
        <begin position="347"/>
        <end position="428"/>
    </location>
</feature>
<evidence type="ECO:0000256" key="2">
    <source>
        <dbReference type="SAM" id="MobiDB-lite"/>
    </source>
</evidence>
<name>A0A8T1MZY8_CLOSI</name>
<feature type="compositionally biased region" description="Polar residues" evidence="2">
    <location>
        <begin position="275"/>
        <end position="288"/>
    </location>
</feature>
<dbReference type="PANTHER" id="PTHR18911">
    <property type="entry name" value="CTCL TUMOR ANTIGEN HD-CL-01"/>
    <property type="match status" value="1"/>
</dbReference>